<organism evidence="7 8">
    <name type="scientific">Tolumonas osonensis</name>
    <dbReference type="NCBI Taxonomy" id="675874"/>
    <lineage>
        <taxon>Bacteria</taxon>
        <taxon>Pseudomonadati</taxon>
        <taxon>Pseudomonadota</taxon>
        <taxon>Gammaproteobacteria</taxon>
        <taxon>Aeromonadales</taxon>
        <taxon>Aeromonadaceae</taxon>
        <taxon>Tolumonas</taxon>
    </lineage>
</organism>
<keyword evidence="8" id="KW-1185">Reference proteome</keyword>
<dbReference type="InterPro" id="IPR005598">
    <property type="entry name" value="ATP_synth_I"/>
</dbReference>
<comment type="subcellular location">
    <subcellularLocation>
        <location evidence="1">Cell membrane</location>
        <topology evidence="1">Multi-pass membrane protein</topology>
    </subcellularLocation>
</comment>
<keyword evidence="5 6" id="KW-0472">Membrane</keyword>
<keyword evidence="4 6" id="KW-1133">Transmembrane helix</keyword>
<protein>
    <submittedName>
        <fullName evidence="7">ATP synthase protein I</fullName>
    </submittedName>
</protein>
<feature type="transmembrane region" description="Helical" evidence="6">
    <location>
        <begin position="40"/>
        <end position="61"/>
    </location>
</feature>
<feature type="transmembrane region" description="Helical" evidence="6">
    <location>
        <begin position="105"/>
        <end position="125"/>
    </location>
</feature>
<gene>
    <name evidence="7" type="ORF">HNR75_002514</name>
</gene>
<comment type="caution">
    <text evidence="7">The sequence shown here is derived from an EMBL/GenBank/DDBJ whole genome shotgun (WGS) entry which is preliminary data.</text>
</comment>
<evidence type="ECO:0000256" key="3">
    <source>
        <dbReference type="ARBA" id="ARBA00022692"/>
    </source>
</evidence>
<evidence type="ECO:0000256" key="1">
    <source>
        <dbReference type="ARBA" id="ARBA00004651"/>
    </source>
</evidence>
<keyword evidence="3 6" id="KW-0812">Transmembrane</keyword>
<evidence type="ECO:0000256" key="5">
    <source>
        <dbReference type="ARBA" id="ARBA00023136"/>
    </source>
</evidence>
<reference evidence="7 8" key="1">
    <citation type="submission" date="2020-08" db="EMBL/GenBank/DDBJ databases">
        <title>Genomic Encyclopedia of Type Strains, Phase IV (KMG-IV): sequencing the most valuable type-strain genomes for metagenomic binning, comparative biology and taxonomic classification.</title>
        <authorList>
            <person name="Goeker M."/>
        </authorList>
    </citation>
    <scope>NUCLEOTIDE SEQUENCE [LARGE SCALE GENOMIC DNA]</scope>
    <source>
        <strain evidence="7 8">DSM 22975</strain>
    </source>
</reference>
<evidence type="ECO:0000256" key="6">
    <source>
        <dbReference type="SAM" id="Phobius"/>
    </source>
</evidence>
<dbReference type="RefSeq" id="WP_188027298.1">
    <property type="nucleotide sequence ID" value="NZ_JACHGR010000008.1"/>
</dbReference>
<sequence>MLPRPAMSVKTMAWSVLLVQLALIVVATLITWLVKDGVTAGSVLSGGGTYWVPQLLFSILSTSRPDRELDVGLVLWDVYLAAGSKLIATLVCFVVVFKWLDVNHAVVLITFSLMLVSQWIISLTLNNRY</sequence>
<evidence type="ECO:0000313" key="7">
    <source>
        <dbReference type="EMBL" id="MBB6056576.1"/>
    </source>
</evidence>
<dbReference type="EMBL" id="JACHGR010000008">
    <property type="protein sequence ID" value="MBB6056576.1"/>
    <property type="molecule type" value="Genomic_DNA"/>
</dbReference>
<feature type="transmembrane region" description="Helical" evidence="6">
    <location>
        <begin position="73"/>
        <end position="99"/>
    </location>
</feature>
<feature type="transmembrane region" description="Helical" evidence="6">
    <location>
        <begin position="12"/>
        <end position="34"/>
    </location>
</feature>
<dbReference type="Proteomes" id="UP000585721">
    <property type="component" value="Unassembled WGS sequence"/>
</dbReference>
<evidence type="ECO:0000256" key="2">
    <source>
        <dbReference type="ARBA" id="ARBA00022475"/>
    </source>
</evidence>
<dbReference type="Pfam" id="PF03899">
    <property type="entry name" value="ATP-synt_I"/>
    <property type="match status" value="1"/>
</dbReference>
<dbReference type="GO" id="GO:0005886">
    <property type="term" value="C:plasma membrane"/>
    <property type="evidence" value="ECO:0007669"/>
    <property type="project" value="UniProtKB-SubCell"/>
</dbReference>
<dbReference type="AlphaFoldDB" id="A0A841GIS0"/>
<keyword evidence="2" id="KW-1003">Cell membrane</keyword>
<accession>A0A841GIS0</accession>
<evidence type="ECO:0000313" key="8">
    <source>
        <dbReference type="Proteomes" id="UP000585721"/>
    </source>
</evidence>
<proteinExistence type="predicted"/>
<evidence type="ECO:0000256" key="4">
    <source>
        <dbReference type="ARBA" id="ARBA00022989"/>
    </source>
</evidence>
<name>A0A841GIS0_9GAMM</name>